<keyword evidence="2" id="KW-0378">Hydrolase</keyword>
<dbReference type="CDD" id="cd00229">
    <property type="entry name" value="SGNH_hydrolase"/>
    <property type="match status" value="1"/>
</dbReference>
<accession>A0ABW4J9U4</accession>
<dbReference type="InterPro" id="IPR036514">
    <property type="entry name" value="SGNH_hydro_sf"/>
</dbReference>
<sequence>MLMLALGDSITFGYGATDPQRSYPQMLRQHFARNQRVSLHVQAKPGWTSRQLNKSLADVPACIFDEAELVTLMIGGNDLLKSAPFLIQGKPERIAQVCERVQSEVEEIVGRANRPYNTFAIATLYNPFPNFDLAEQITLQFNDMIRRVAIRNKLRIVEVETLFRGNEATFVEHYRNGQFRDIRIVRNPIHPTDDGHRALYLGFAKVLQKPMLSRQRRKISRQKRRA</sequence>
<organism evidence="2 3">
    <name type="scientific">Alicyclobacillus fodiniaquatilis</name>
    <dbReference type="NCBI Taxonomy" id="1661150"/>
    <lineage>
        <taxon>Bacteria</taxon>
        <taxon>Bacillati</taxon>
        <taxon>Bacillota</taxon>
        <taxon>Bacilli</taxon>
        <taxon>Bacillales</taxon>
        <taxon>Alicyclobacillaceae</taxon>
        <taxon>Alicyclobacillus</taxon>
    </lineage>
</organism>
<dbReference type="Pfam" id="PF13472">
    <property type="entry name" value="Lipase_GDSL_2"/>
    <property type="match status" value="1"/>
</dbReference>
<dbReference type="EC" id="3.1.-.-" evidence="2"/>
<comment type="caution">
    <text evidence="2">The sequence shown here is derived from an EMBL/GenBank/DDBJ whole genome shotgun (WGS) entry which is preliminary data.</text>
</comment>
<dbReference type="InterPro" id="IPR013830">
    <property type="entry name" value="SGNH_hydro"/>
</dbReference>
<reference evidence="3" key="1">
    <citation type="journal article" date="2019" name="Int. J. Syst. Evol. Microbiol.">
        <title>The Global Catalogue of Microorganisms (GCM) 10K type strain sequencing project: providing services to taxonomists for standard genome sequencing and annotation.</title>
        <authorList>
            <consortium name="The Broad Institute Genomics Platform"/>
            <consortium name="The Broad Institute Genome Sequencing Center for Infectious Disease"/>
            <person name="Wu L."/>
            <person name="Ma J."/>
        </authorList>
    </citation>
    <scope>NUCLEOTIDE SEQUENCE [LARGE SCALE GENOMIC DNA]</scope>
    <source>
        <strain evidence="3">CGMCC 1.12286</strain>
    </source>
</reference>
<name>A0ABW4J9U4_9BACL</name>
<dbReference type="Proteomes" id="UP001597079">
    <property type="component" value="Unassembled WGS sequence"/>
</dbReference>
<dbReference type="GO" id="GO:0016787">
    <property type="term" value="F:hydrolase activity"/>
    <property type="evidence" value="ECO:0007669"/>
    <property type="project" value="UniProtKB-KW"/>
</dbReference>
<proteinExistence type="predicted"/>
<dbReference type="RefSeq" id="WP_377940445.1">
    <property type="nucleotide sequence ID" value="NZ_JBHUCX010000001.1"/>
</dbReference>
<dbReference type="SUPFAM" id="SSF52266">
    <property type="entry name" value="SGNH hydrolase"/>
    <property type="match status" value="1"/>
</dbReference>
<dbReference type="EMBL" id="JBHUCX010000001">
    <property type="protein sequence ID" value="MFD1673109.1"/>
    <property type="molecule type" value="Genomic_DNA"/>
</dbReference>
<dbReference type="Gene3D" id="3.40.50.1110">
    <property type="entry name" value="SGNH hydrolase"/>
    <property type="match status" value="1"/>
</dbReference>
<evidence type="ECO:0000259" key="1">
    <source>
        <dbReference type="Pfam" id="PF13472"/>
    </source>
</evidence>
<evidence type="ECO:0000313" key="2">
    <source>
        <dbReference type="EMBL" id="MFD1673109.1"/>
    </source>
</evidence>
<feature type="domain" description="SGNH hydrolase-type esterase" evidence="1">
    <location>
        <begin position="5"/>
        <end position="198"/>
    </location>
</feature>
<keyword evidence="3" id="KW-1185">Reference proteome</keyword>
<protein>
    <submittedName>
        <fullName evidence="2">SGNH/GDSL hydrolase family protein</fullName>
        <ecNumber evidence="2">3.1.-.-</ecNumber>
    </submittedName>
</protein>
<gene>
    <name evidence="2" type="ORF">ACFSB2_00040</name>
</gene>
<evidence type="ECO:0000313" key="3">
    <source>
        <dbReference type="Proteomes" id="UP001597079"/>
    </source>
</evidence>